<evidence type="ECO:0000313" key="1">
    <source>
        <dbReference type="EMBL" id="KAL1254229.1"/>
    </source>
</evidence>
<proteinExistence type="predicted"/>
<dbReference type="Proteomes" id="UP001558613">
    <property type="component" value="Unassembled WGS sequence"/>
</dbReference>
<protein>
    <submittedName>
        <fullName evidence="1">Uncharacterized protein</fullName>
    </submittedName>
</protein>
<name>A0ABR3LR46_9TELE</name>
<comment type="caution">
    <text evidence="1">The sequence shown here is derived from an EMBL/GenBank/DDBJ whole genome shotgun (WGS) entry which is preliminary data.</text>
</comment>
<sequence length="96" mass="10625">MSSRIKCTDHVHICYLSSSDVLLFTSSLQDWLASACTVTNPIICMWPACANQIHRSCLPRPPPANRQPPQPALCWLRSRDLPQPIGGLPLMGDITN</sequence>
<accession>A0ABR3LR46</accession>
<keyword evidence="2" id="KW-1185">Reference proteome</keyword>
<dbReference type="EMBL" id="JAYMGO010000020">
    <property type="protein sequence ID" value="KAL1254229.1"/>
    <property type="molecule type" value="Genomic_DNA"/>
</dbReference>
<reference evidence="1 2" key="1">
    <citation type="submission" date="2023-09" db="EMBL/GenBank/DDBJ databases">
        <authorList>
            <person name="Wang M."/>
        </authorList>
    </citation>
    <scope>NUCLEOTIDE SEQUENCE [LARGE SCALE GENOMIC DNA]</scope>
    <source>
        <strain evidence="1">GT-2023</strain>
        <tissue evidence="1">Liver</tissue>
    </source>
</reference>
<organism evidence="1 2">
    <name type="scientific">Cirrhinus molitorella</name>
    <name type="common">mud carp</name>
    <dbReference type="NCBI Taxonomy" id="172907"/>
    <lineage>
        <taxon>Eukaryota</taxon>
        <taxon>Metazoa</taxon>
        <taxon>Chordata</taxon>
        <taxon>Craniata</taxon>
        <taxon>Vertebrata</taxon>
        <taxon>Euteleostomi</taxon>
        <taxon>Actinopterygii</taxon>
        <taxon>Neopterygii</taxon>
        <taxon>Teleostei</taxon>
        <taxon>Ostariophysi</taxon>
        <taxon>Cypriniformes</taxon>
        <taxon>Cyprinidae</taxon>
        <taxon>Labeoninae</taxon>
        <taxon>Labeonini</taxon>
        <taxon>Cirrhinus</taxon>
    </lineage>
</organism>
<evidence type="ECO:0000313" key="2">
    <source>
        <dbReference type="Proteomes" id="UP001558613"/>
    </source>
</evidence>
<gene>
    <name evidence="1" type="ORF">QQF64_016458</name>
</gene>